<keyword evidence="10" id="KW-1185">Reference proteome</keyword>
<keyword evidence="2" id="KW-0813">Transport</keyword>
<dbReference type="PANTHER" id="PTHR23501:SF191">
    <property type="entry name" value="VACUOLAR BASIC AMINO ACID TRANSPORTER 4"/>
    <property type="match status" value="1"/>
</dbReference>
<keyword evidence="4 7" id="KW-1133">Transmembrane helix</keyword>
<feature type="transmembrane region" description="Helical" evidence="7">
    <location>
        <begin position="513"/>
        <end position="531"/>
    </location>
</feature>
<dbReference type="Pfam" id="PF07690">
    <property type="entry name" value="MFS_1"/>
    <property type="match status" value="1"/>
</dbReference>
<feature type="domain" description="Major facilitator superfamily (MFS) profile" evidence="8">
    <location>
        <begin position="51"/>
        <end position="536"/>
    </location>
</feature>
<dbReference type="GeneID" id="25309071"/>
<accession>A0A0D2GET8</accession>
<evidence type="ECO:0000256" key="5">
    <source>
        <dbReference type="ARBA" id="ARBA00023136"/>
    </source>
</evidence>
<dbReference type="OrthoDB" id="3437016at2759"/>
<keyword evidence="5 7" id="KW-0472">Membrane</keyword>
<evidence type="ECO:0000256" key="6">
    <source>
        <dbReference type="SAM" id="MobiDB-lite"/>
    </source>
</evidence>
<dbReference type="Gene3D" id="1.20.1250.20">
    <property type="entry name" value="MFS general substrate transporter like domains"/>
    <property type="match status" value="2"/>
</dbReference>
<keyword evidence="3 7" id="KW-0812">Transmembrane</keyword>
<dbReference type="RefSeq" id="XP_013280943.1">
    <property type="nucleotide sequence ID" value="XM_013425489.1"/>
</dbReference>
<reference evidence="9 10" key="1">
    <citation type="submission" date="2015-01" db="EMBL/GenBank/DDBJ databases">
        <title>The Genome Sequence of Fonsecaea pedrosoi CBS 271.37.</title>
        <authorList>
            <consortium name="The Broad Institute Genomics Platform"/>
            <person name="Cuomo C."/>
            <person name="de Hoog S."/>
            <person name="Gorbushina A."/>
            <person name="Stielow B."/>
            <person name="Teixiera M."/>
            <person name="Abouelleil A."/>
            <person name="Chapman S.B."/>
            <person name="Priest M."/>
            <person name="Young S.K."/>
            <person name="Wortman J."/>
            <person name="Nusbaum C."/>
            <person name="Birren B."/>
        </authorList>
    </citation>
    <scope>NUCLEOTIDE SEQUENCE [LARGE SCALE GENOMIC DNA]</scope>
    <source>
        <strain evidence="9 10">CBS 271.37</strain>
    </source>
</reference>
<evidence type="ECO:0000256" key="4">
    <source>
        <dbReference type="ARBA" id="ARBA00022989"/>
    </source>
</evidence>
<feature type="transmembrane region" description="Helical" evidence="7">
    <location>
        <begin position="46"/>
        <end position="63"/>
    </location>
</feature>
<evidence type="ECO:0000256" key="3">
    <source>
        <dbReference type="ARBA" id="ARBA00022692"/>
    </source>
</evidence>
<dbReference type="PROSITE" id="PS50850">
    <property type="entry name" value="MFS"/>
    <property type="match status" value="1"/>
</dbReference>
<feature type="transmembrane region" description="Helical" evidence="7">
    <location>
        <begin position="349"/>
        <end position="367"/>
    </location>
</feature>
<feature type="region of interest" description="Disordered" evidence="6">
    <location>
        <begin position="1"/>
        <end position="40"/>
    </location>
</feature>
<dbReference type="SUPFAM" id="SSF103473">
    <property type="entry name" value="MFS general substrate transporter"/>
    <property type="match status" value="1"/>
</dbReference>
<evidence type="ECO:0000259" key="8">
    <source>
        <dbReference type="PROSITE" id="PS50850"/>
    </source>
</evidence>
<dbReference type="PANTHER" id="PTHR23501">
    <property type="entry name" value="MAJOR FACILITATOR SUPERFAMILY"/>
    <property type="match status" value="1"/>
</dbReference>
<feature type="transmembrane region" description="Helical" evidence="7">
    <location>
        <begin position="208"/>
        <end position="226"/>
    </location>
</feature>
<dbReference type="GO" id="GO:0000329">
    <property type="term" value="C:fungal-type vacuole membrane"/>
    <property type="evidence" value="ECO:0007669"/>
    <property type="project" value="TreeGrafter"/>
</dbReference>
<protein>
    <recommendedName>
        <fullName evidence="8">Major facilitator superfamily (MFS) profile domain-containing protein</fullName>
    </recommendedName>
</protein>
<evidence type="ECO:0000256" key="1">
    <source>
        <dbReference type="ARBA" id="ARBA00004127"/>
    </source>
</evidence>
<feature type="transmembrane region" description="Helical" evidence="7">
    <location>
        <begin position="116"/>
        <end position="135"/>
    </location>
</feature>
<dbReference type="GO" id="GO:0015174">
    <property type="term" value="F:basic amino acid transmembrane transporter activity"/>
    <property type="evidence" value="ECO:0007669"/>
    <property type="project" value="TreeGrafter"/>
</dbReference>
<name>A0A0D2GET8_9EURO</name>
<dbReference type="InterPro" id="IPR020846">
    <property type="entry name" value="MFS_dom"/>
</dbReference>
<dbReference type="EMBL" id="KN846974">
    <property type="protein sequence ID" value="KIW77135.1"/>
    <property type="molecule type" value="Genomic_DNA"/>
</dbReference>
<dbReference type="Proteomes" id="UP000053029">
    <property type="component" value="Unassembled WGS sequence"/>
</dbReference>
<evidence type="ECO:0000313" key="10">
    <source>
        <dbReference type="Proteomes" id="UP000053029"/>
    </source>
</evidence>
<comment type="subcellular location">
    <subcellularLocation>
        <location evidence="1">Endomembrane system</location>
        <topology evidence="1">Multi-pass membrane protein</topology>
    </subcellularLocation>
</comment>
<dbReference type="AlphaFoldDB" id="A0A0D2GET8"/>
<feature type="transmembrane region" description="Helical" evidence="7">
    <location>
        <begin position="173"/>
        <end position="196"/>
    </location>
</feature>
<organism evidence="9 10">
    <name type="scientific">Fonsecaea pedrosoi CBS 271.37</name>
    <dbReference type="NCBI Taxonomy" id="1442368"/>
    <lineage>
        <taxon>Eukaryota</taxon>
        <taxon>Fungi</taxon>
        <taxon>Dikarya</taxon>
        <taxon>Ascomycota</taxon>
        <taxon>Pezizomycotina</taxon>
        <taxon>Eurotiomycetes</taxon>
        <taxon>Chaetothyriomycetidae</taxon>
        <taxon>Chaetothyriales</taxon>
        <taxon>Herpotrichiellaceae</taxon>
        <taxon>Fonsecaea</taxon>
    </lineage>
</organism>
<feature type="transmembrane region" description="Helical" evidence="7">
    <location>
        <begin position="407"/>
        <end position="430"/>
    </location>
</feature>
<dbReference type="HOGENOM" id="CLU_000960_22_3_1"/>
<proteinExistence type="predicted"/>
<evidence type="ECO:0000256" key="2">
    <source>
        <dbReference type="ARBA" id="ARBA00022448"/>
    </source>
</evidence>
<feature type="transmembrane region" description="Helical" evidence="7">
    <location>
        <begin position="442"/>
        <end position="464"/>
    </location>
</feature>
<feature type="transmembrane region" description="Helical" evidence="7">
    <location>
        <begin position="271"/>
        <end position="290"/>
    </location>
</feature>
<dbReference type="InterPro" id="IPR011701">
    <property type="entry name" value="MFS"/>
</dbReference>
<feature type="transmembrane region" description="Helical" evidence="7">
    <location>
        <begin position="374"/>
        <end position="401"/>
    </location>
</feature>
<feature type="transmembrane region" description="Helical" evidence="7">
    <location>
        <begin position="238"/>
        <end position="259"/>
    </location>
</feature>
<dbReference type="GO" id="GO:0012505">
    <property type="term" value="C:endomembrane system"/>
    <property type="evidence" value="ECO:0007669"/>
    <property type="project" value="UniProtKB-SubCell"/>
</dbReference>
<dbReference type="InterPro" id="IPR036259">
    <property type="entry name" value="MFS_trans_sf"/>
</dbReference>
<feature type="transmembrane region" description="Helical" evidence="7">
    <location>
        <begin position="83"/>
        <end position="104"/>
    </location>
</feature>
<evidence type="ECO:0000313" key="9">
    <source>
        <dbReference type="EMBL" id="KIW77135.1"/>
    </source>
</evidence>
<feature type="transmembrane region" description="Helical" evidence="7">
    <location>
        <begin position="141"/>
        <end position="161"/>
    </location>
</feature>
<dbReference type="VEuPathDB" id="FungiDB:Z517_09581"/>
<evidence type="ECO:0000256" key="7">
    <source>
        <dbReference type="SAM" id="Phobius"/>
    </source>
</evidence>
<gene>
    <name evidence="9" type="ORF">Z517_09581</name>
</gene>
<sequence length="557" mass="60813">MGARRTRSIPEEEQPLLSDNATAIPPTSLPPAEEATKTEQEEVSGVRLYVTIGSIWLAVFFAAMDSSMMATLTTPVANEFHTFSLLSWVASSYLIATAAVQPLTGRLTEIFGRKDGVLYCIVFFGLGNLICGVANNTWTLIAGRVVAGAGGGGLFAIQTMVVTDLVPLRKRGVWQGIGNIVFGGGSCLGGVFGGWINQTLGWRPAFLIQVPFVVVSAFVVAIYVQLPSPPHSDKNKLARVDFPGAITLVGSLVLLLFGLNSGGNLVPWNHPLVLTTLPLSAVLLVAFLVIEEKWAAEPLILVRLFLNRTVTAACLSNWFEMMSLYGMFFYMPIYLRLRGLNSSQQGFELISQGTGLLVGSLVAGFAVKRTGRYFYLNWMFIGFYVGASVLLCMLDMAFPLWVAPVCLAMFGFGYGGMFVISLLALIAAIDHSEQAIATSASYIFRSTGSTIGVTITSAVFQNVLKASLWSRFGNEPDAATIIGRIRNDLDLDLVPRSWRHGVEESYMGALRSVWFTILALTVLASLTSLAMKEYKLYNTISRREEEEEQQQQQQQQQ</sequence>
<feature type="transmembrane region" description="Helical" evidence="7">
    <location>
        <begin position="310"/>
        <end position="329"/>
    </location>
</feature>